<accession>A0A381R8C5</accession>
<organism evidence="1">
    <name type="scientific">marine metagenome</name>
    <dbReference type="NCBI Taxonomy" id="408172"/>
    <lineage>
        <taxon>unclassified sequences</taxon>
        <taxon>metagenomes</taxon>
        <taxon>ecological metagenomes</taxon>
    </lineage>
</organism>
<reference evidence="1" key="1">
    <citation type="submission" date="2018-05" db="EMBL/GenBank/DDBJ databases">
        <authorList>
            <person name="Lanie J.A."/>
            <person name="Ng W.-L."/>
            <person name="Kazmierczak K.M."/>
            <person name="Andrzejewski T.M."/>
            <person name="Davidsen T.M."/>
            <person name="Wayne K.J."/>
            <person name="Tettelin H."/>
            <person name="Glass J.I."/>
            <person name="Rusch D."/>
            <person name="Podicherti R."/>
            <person name="Tsui H.-C.T."/>
            <person name="Winkler M.E."/>
        </authorList>
    </citation>
    <scope>NUCLEOTIDE SEQUENCE</scope>
</reference>
<proteinExistence type="predicted"/>
<protein>
    <submittedName>
        <fullName evidence="1">Uncharacterized protein</fullName>
    </submittedName>
</protein>
<dbReference type="AlphaFoldDB" id="A0A381R8C5"/>
<sequence length="51" mass="5425">MSGYNQSVGKATATGLCHGGIHYARQSLLLTYIILENFVVSHNPAYGLNSG</sequence>
<dbReference type="EMBL" id="UINC01001746">
    <property type="protein sequence ID" value="SUZ87922.1"/>
    <property type="molecule type" value="Genomic_DNA"/>
</dbReference>
<name>A0A381R8C5_9ZZZZ</name>
<evidence type="ECO:0000313" key="1">
    <source>
        <dbReference type="EMBL" id="SUZ87922.1"/>
    </source>
</evidence>
<gene>
    <name evidence="1" type="ORF">METZ01_LOCUS40776</name>
</gene>